<dbReference type="EMBL" id="JAMSLR010000005">
    <property type="protein sequence ID" value="MCM8749200.1"/>
    <property type="molecule type" value="Genomic_DNA"/>
</dbReference>
<accession>A0AA41WF17</accession>
<proteinExistence type="predicted"/>
<dbReference type="SMART" id="SM00903">
    <property type="entry name" value="Flavin_Reduct"/>
    <property type="match status" value="1"/>
</dbReference>
<dbReference type="AlphaFoldDB" id="A0AA41WF17"/>
<dbReference type="InterPro" id="IPR002563">
    <property type="entry name" value="Flavin_Rdtase-like_dom"/>
</dbReference>
<gene>
    <name evidence="3" type="ORF">NET02_08590</name>
</gene>
<dbReference type="PANTHER" id="PTHR30466:SF1">
    <property type="entry name" value="FMN REDUCTASE (NADH) RUTF"/>
    <property type="match status" value="1"/>
</dbReference>
<keyword evidence="1" id="KW-0560">Oxidoreductase</keyword>
<dbReference type="GO" id="GO:0042602">
    <property type="term" value="F:riboflavin reductase (NADPH) activity"/>
    <property type="evidence" value="ECO:0007669"/>
    <property type="project" value="TreeGrafter"/>
</dbReference>
<evidence type="ECO:0000313" key="3">
    <source>
        <dbReference type="EMBL" id="MCM8749200.1"/>
    </source>
</evidence>
<dbReference type="Pfam" id="PF01613">
    <property type="entry name" value="Flavin_Reduct"/>
    <property type="match status" value="1"/>
</dbReference>
<keyword evidence="4" id="KW-1185">Reference proteome</keyword>
<name>A0AA41WF17_9BACT</name>
<evidence type="ECO:0000256" key="1">
    <source>
        <dbReference type="ARBA" id="ARBA00023002"/>
    </source>
</evidence>
<dbReference type="Gene3D" id="2.30.110.10">
    <property type="entry name" value="Electron Transport, Fmn-binding Protein, Chain A"/>
    <property type="match status" value="1"/>
</dbReference>
<dbReference type="InterPro" id="IPR050268">
    <property type="entry name" value="NADH-dep_flavin_reductase"/>
</dbReference>
<dbReference type="PANTHER" id="PTHR30466">
    <property type="entry name" value="FLAVIN REDUCTASE"/>
    <property type="match status" value="1"/>
</dbReference>
<comment type="caution">
    <text evidence="3">The sequence shown here is derived from an EMBL/GenBank/DDBJ whole genome shotgun (WGS) entry which is preliminary data.</text>
</comment>
<protein>
    <submittedName>
        <fullName evidence="3">Flavin reductase family protein</fullName>
    </submittedName>
</protein>
<reference evidence="3" key="1">
    <citation type="submission" date="2022-06" db="EMBL/GenBank/DDBJ databases">
        <title>CFH 74404 Thermomicrobiaceae sp.</title>
        <authorList>
            <person name="Ming H."/>
            <person name="Li W.-J."/>
            <person name="Zhao Z."/>
        </authorList>
    </citation>
    <scope>NUCLEOTIDE SEQUENCE</scope>
    <source>
        <strain evidence="3">CFH 74404</strain>
    </source>
</reference>
<evidence type="ECO:0000259" key="2">
    <source>
        <dbReference type="SMART" id="SM00903"/>
    </source>
</evidence>
<evidence type="ECO:0000313" key="4">
    <source>
        <dbReference type="Proteomes" id="UP001165306"/>
    </source>
</evidence>
<dbReference type="SUPFAM" id="SSF50475">
    <property type="entry name" value="FMN-binding split barrel"/>
    <property type="match status" value="1"/>
</dbReference>
<feature type="domain" description="Flavin reductase like" evidence="2">
    <location>
        <begin position="11"/>
        <end position="157"/>
    </location>
</feature>
<dbReference type="RefSeq" id="WP_284056982.1">
    <property type="nucleotide sequence ID" value="NZ_JAMSLR010000005.1"/>
</dbReference>
<dbReference type="InterPro" id="IPR012349">
    <property type="entry name" value="Split_barrel_FMN-bd"/>
</dbReference>
<dbReference type="Proteomes" id="UP001165306">
    <property type="component" value="Unassembled WGS sequence"/>
</dbReference>
<organism evidence="3 4">
    <name type="scientific">Thermalbibacter longus</name>
    <dbReference type="NCBI Taxonomy" id="2951981"/>
    <lineage>
        <taxon>Bacteria</taxon>
        <taxon>Pseudomonadati</taxon>
        <taxon>Thermomicrobiota</taxon>
        <taxon>Thermomicrobia</taxon>
        <taxon>Thermomicrobiales</taxon>
        <taxon>Thermomicrobiaceae</taxon>
        <taxon>Thermalbibacter</taxon>
    </lineage>
</organism>
<dbReference type="GO" id="GO:0010181">
    <property type="term" value="F:FMN binding"/>
    <property type="evidence" value="ECO:0007669"/>
    <property type="project" value="InterPro"/>
</dbReference>
<sequence>MVSPELFRDVMARFASGVTIVTTAGERGYHGVTVTAFCSVSLEPPLVLICIDRSIQSHRLIAEAPAWVINFLSRDQEFLAEQFSGRAPLADPTFSRVPHRIGALGPPLIEGCLAWIECRPWAAYEGGDHTIFVGEVASLELGPSDDPLIYYDRAFQELAWG</sequence>